<evidence type="ECO:0000313" key="12">
    <source>
        <dbReference type="EMBL" id="KAJ1981657.1"/>
    </source>
</evidence>
<dbReference type="Pfam" id="PF01480">
    <property type="entry name" value="PWI"/>
    <property type="match status" value="1"/>
</dbReference>
<dbReference type="InterPro" id="IPR013083">
    <property type="entry name" value="Znf_RING/FYVE/PHD"/>
</dbReference>
<dbReference type="InterPro" id="IPR001841">
    <property type="entry name" value="Znf_RING"/>
</dbReference>
<accession>A0A9W8EEH6</accession>
<sequence>MAPSWKTAEPTAGDPSSPDLPPPCSTTTERCAICLASPTDPAYIRGCYHKFCFACILQWCDVDARCPLCKQPVRLLIHDIQGTFHQTYAVPEPQATAHAINAHSTSLVTSAAGRPRARRDPQWGQTLAWDRGFDKRRVVYAFNLVPVRLAGQSTMHRSRQFSLAAHPNPTKVRDWIARDLQVLLGSADITVVYEYTLALLQPPIDLLSPALIDALRPFLHEHTQHFCQELQAFAGSALDIRSYDRYVAYRSEAADSSHNQLENA</sequence>
<dbReference type="GO" id="GO:0061630">
    <property type="term" value="F:ubiquitin protein ligase activity"/>
    <property type="evidence" value="ECO:0007669"/>
    <property type="project" value="UniProtKB-EC"/>
</dbReference>
<dbReference type="Gene3D" id="3.30.40.10">
    <property type="entry name" value="Zinc/RING finger domain, C3HC4 (zinc finger)"/>
    <property type="match status" value="1"/>
</dbReference>
<name>A0A9W8EEH6_9FUNG</name>
<dbReference type="InterPro" id="IPR002483">
    <property type="entry name" value="PWI_dom"/>
</dbReference>
<dbReference type="InterPro" id="IPR017907">
    <property type="entry name" value="Znf_RING_CS"/>
</dbReference>
<keyword evidence="5 9" id="KW-0863">Zinc-finger</keyword>
<dbReference type="Proteomes" id="UP001151582">
    <property type="component" value="Unassembled WGS sequence"/>
</dbReference>
<dbReference type="InterPro" id="IPR058746">
    <property type="entry name" value="Znf_RING-type_Topors"/>
</dbReference>
<organism evidence="12 13">
    <name type="scientific">Dimargaris verticillata</name>
    <dbReference type="NCBI Taxonomy" id="2761393"/>
    <lineage>
        <taxon>Eukaryota</taxon>
        <taxon>Fungi</taxon>
        <taxon>Fungi incertae sedis</taxon>
        <taxon>Zoopagomycota</taxon>
        <taxon>Kickxellomycotina</taxon>
        <taxon>Dimargaritomycetes</taxon>
        <taxon>Dimargaritales</taxon>
        <taxon>Dimargaritaceae</taxon>
        <taxon>Dimargaris</taxon>
    </lineage>
</organism>
<evidence type="ECO:0000256" key="9">
    <source>
        <dbReference type="PROSITE-ProRule" id="PRU00175"/>
    </source>
</evidence>
<keyword evidence="3" id="KW-0808">Transferase</keyword>
<comment type="catalytic activity">
    <reaction evidence="1">
        <text>S-ubiquitinyl-[E2 ubiquitin-conjugating enzyme]-L-cysteine + [acceptor protein]-L-lysine = [E2 ubiquitin-conjugating enzyme]-L-cysteine + N(6)-ubiquitinyl-[acceptor protein]-L-lysine.</text>
        <dbReference type="EC" id="2.3.2.27"/>
    </reaction>
</comment>
<reference evidence="12" key="1">
    <citation type="submission" date="2022-07" db="EMBL/GenBank/DDBJ databases">
        <title>Phylogenomic reconstructions and comparative analyses of Kickxellomycotina fungi.</title>
        <authorList>
            <person name="Reynolds N.K."/>
            <person name="Stajich J.E."/>
            <person name="Barry K."/>
            <person name="Grigoriev I.V."/>
            <person name="Crous P."/>
            <person name="Smith M.E."/>
        </authorList>
    </citation>
    <scope>NUCLEOTIDE SEQUENCE</scope>
    <source>
        <strain evidence="12">RSA 567</strain>
    </source>
</reference>
<dbReference type="PANTHER" id="PTHR46077:SF1">
    <property type="entry name" value="TOP1 BINDING ARGININE_SERINE RICH PROTEIN, E3 UBIQUITIN LIGASE"/>
    <property type="match status" value="1"/>
</dbReference>
<dbReference type="SUPFAM" id="SSF57850">
    <property type="entry name" value="RING/U-box"/>
    <property type="match status" value="1"/>
</dbReference>
<keyword evidence="4" id="KW-0479">Metal-binding</keyword>
<dbReference type="OrthoDB" id="21204at2759"/>
<dbReference type="EC" id="2.3.2.27" evidence="2"/>
<dbReference type="InterPro" id="IPR018957">
    <property type="entry name" value="Znf_C3HC4_RING-type"/>
</dbReference>
<keyword evidence="8" id="KW-0804">Transcription</keyword>
<dbReference type="EMBL" id="JANBQB010000116">
    <property type="protein sequence ID" value="KAJ1981657.1"/>
    <property type="molecule type" value="Genomic_DNA"/>
</dbReference>
<dbReference type="AlphaFoldDB" id="A0A9W8EEH6"/>
<evidence type="ECO:0000256" key="2">
    <source>
        <dbReference type="ARBA" id="ARBA00012483"/>
    </source>
</evidence>
<keyword evidence="6" id="KW-0862">Zinc</keyword>
<dbReference type="PANTHER" id="PTHR46077">
    <property type="entry name" value="E3 UBIQUITIN-PROTEIN LIGASE TOPORS"/>
    <property type="match status" value="1"/>
</dbReference>
<gene>
    <name evidence="12" type="ORF">H4R34_001979</name>
</gene>
<dbReference type="GO" id="GO:0008270">
    <property type="term" value="F:zinc ion binding"/>
    <property type="evidence" value="ECO:0007669"/>
    <property type="project" value="UniProtKB-KW"/>
</dbReference>
<evidence type="ECO:0000256" key="5">
    <source>
        <dbReference type="ARBA" id="ARBA00022771"/>
    </source>
</evidence>
<keyword evidence="13" id="KW-1185">Reference proteome</keyword>
<dbReference type="PROSITE" id="PS00518">
    <property type="entry name" value="ZF_RING_1"/>
    <property type="match status" value="1"/>
</dbReference>
<dbReference type="GO" id="GO:0006513">
    <property type="term" value="P:protein monoubiquitination"/>
    <property type="evidence" value="ECO:0007669"/>
    <property type="project" value="TreeGrafter"/>
</dbReference>
<evidence type="ECO:0000256" key="6">
    <source>
        <dbReference type="ARBA" id="ARBA00022833"/>
    </source>
</evidence>
<keyword evidence="7" id="KW-0805">Transcription regulation</keyword>
<evidence type="ECO:0000256" key="3">
    <source>
        <dbReference type="ARBA" id="ARBA00022679"/>
    </source>
</evidence>
<evidence type="ECO:0000256" key="7">
    <source>
        <dbReference type="ARBA" id="ARBA00023015"/>
    </source>
</evidence>
<feature type="domain" description="RING-type" evidence="11">
    <location>
        <begin position="31"/>
        <end position="70"/>
    </location>
</feature>
<dbReference type="PROSITE" id="PS50089">
    <property type="entry name" value="ZF_RING_2"/>
    <property type="match status" value="1"/>
</dbReference>
<dbReference type="SMART" id="SM00184">
    <property type="entry name" value="RING"/>
    <property type="match status" value="1"/>
</dbReference>
<evidence type="ECO:0000256" key="1">
    <source>
        <dbReference type="ARBA" id="ARBA00000900"/>
    </source>
</evidence>
<evidence type="ECO:0000256" key="8">
    <source>
        <dbReference type="ARBA" id="ARBA00023163"/>
    </source>
</evidence>
<feature type="region of interest" description="Disordered" evidence="10">
    <location>
        <begin position="1"/>
        <end position="22"/>
    </location>
</feature>
<dbReference type="Pfam" id="PF00097">
    <property type="entry name" value="zf-C3HC4"/>
    <property type="match status" value="1"/>
</dbReference>
<protein>
    <recommendedName>
        <fullName evidence="2">RING-type E3 ubiquitin transferase</fullName>
        <ecNumber evidence="2">2.3.2.27</ecNumber>
    </recommendedName>
</protein>
<comment type="caution">
    <text evidence="12">The sequence shown here is derived from an EMBL/GenBank/DDBJ whole genome shotgun (WGS) entry which is preliminary data.</text>
</comment>
<dbReference type="GO" id="GO:0000209">
    <property type="term" value="P:protein polyubiquitination"/>
    <property type="evidence" value="ECO:0007669"/>
    <property type="project" value="TreeGrafter"/>
</dbReference>
<evidence type="ECO:0000256" key="10">
    <source>
        <dbReference type="SAM" id="MobiDB-lite"/>
    </source>
</evidence>
<dbReference type="CDD" id="cd16574">
    <property type="entry name" value="RING-HC_Topors"/>
    <property type="match status" value="1"/>
</dbReference>
<evidence type="ECO:0000256" key="4">
    <source>
        <dbReference type="ARBA" id="ARBA00022723"/>
    </source>
</evidence>
<proteinExistence type="predicted"/>
<evidence type="ECO:0000313" key="13">
    <source>
        <dbReference type="Proteomes" id="UP001151582"/>
    </source>
</evidence>
<evidence type="ECO:0000259" key="11">
    <source>
        <dbReference type="PROSITE" id="PS50089"/>
    </source>
</evidence>